<keyword evidence="3" id="KW-1185">Reference proteome</keyword>
<dbReference type="EMBL" id="JAQIZZ010000007">
    <property type="protein sequence ID" value="KAJ5532614.1"/>
    <property type="molecule type" value="Genomic_DNA"/>
</dbReference>
<dbReference type="GO" id="GO:0005619">
    <property type="term" value="C:ascospore wall"/>
    <property type="evidence" value="ECO:0007669"/>
    <property type="project" value="TreeGrafter"/>
</dbReference>
<protein>
    <recommendedName>
        <fullName evidence="4">Outer spore wall protein RRT8</fullName>
    </recommendedName>
</protein>
<dbReference type="PANTHER" id="PTHR34292:SF2">
    <property type="entry name" value="OUTER SPORE WALL PROTEIN LDS1"/>
    <property type="match status" value="1"/>
</dbReference>
<evidence type="ECO:0008006" key="4">
    <source>
        <dbReference type="Google" id="ProtNLM"/>
    </source>
</evidence>
<keyword evidence="1" id="KW-0472">Membrane</keyword>
<reference evidence="2 3" key="1">
    <citation type="journal article" date="2023" name="IMA Fungus">
        <title>Comparative genomic study of the Penicillium genus elucidates a diverse pangenome and 15 lateral gene transfer events.</title>
        <authorList>
            <person name="Petersen C."/>
            <person name="Sorensen T."/>
            <person name="Nielsen M.R."/>
            <person name="Sondergaard T.E."/>
            <person name="Sorensen J.L."/>
            <person name="Fitzpatrick D.A."/>
            <person name="Frisvad J.C."/>
            <person name="Nielsen K.L."/>
        </authorList>
    </citation>
    <scope>NUCLEOTIDE SEQUENCE [LARGE SCALE GENOMIC DNA]</scope>
    <source>
        <strain evidence="2 3">IBT 35679</strain>
    </source>
</reference>
<accession>A0AAD6CPJ8</accession>
<dbReference type="GO" id="GO:0005628">
    <property type="term" value="C:prospore membrane"/>
    <property type="evidence" value="ECO:0007669"/>
    <property type="project" value="TreeGrafter"/>
</dbReference>
<evidence type="ECO:0000256" key="1">
    <source>
        <dbReference type="SAM" id="Phobius"/>
    </source>
</evidence>
<evidence type="ECO:0000313" key="3">
    <source>
        <dbReference type="Proteomes" id="UP001220324"/>
    </source>
</evidence>
<keyword evidence="1" id="KW-1133">Transmembrane helix</keyword>
<dbReference type="PANTHER" id="PTHR34292">
    <property type="entry name" value="OUTER SPORE WALL PROTEIN LDS1"/>
    <property type="match status" value="1"/>
</dbReference>
<proteinExistence type="predicted"/>
<dbReference type="Proteomes" id="UP001220324">
    <property type="component" value="Unassembled WGS sequence"/>
</dbReference>
<dbReference type="GO" id="GO:0005811">
    <property type="term" value="C:lipid droplet"/>
    <property type="evidence" value="ECO:0007669"/>
    <property type="project" value="TreeGrafter"/>
</dbReference>
<name>A0AAD6CPJ8_9EURO</name>
<gene>
    <name evidence="2" type="ORF">N7494_009166</name>
</gene>
<keyword evidence="1" id="KW-0812">Transmembrane</keyword>
<feature type="transmembrane region" description="Helical" evidence="1">
    <location>
        <begin position="76"/>
        <end position="96"/>
    </location>
</feature>
<feature type="transmembrane region" description="Helical" evidence="1">
    <location>
        <begin position="172"/>
        <end position="191"/>
    </location>
</feature>
<feature type="transmembrane region" description="Helical" evidence="1">
    <location>
        <begin position="53"/>
        <end position="70"/>
    </location>
</feature>
<dbReference type="AlphaFoldDB" id="A0AAD6CPJ8"/>
<comment type="caution">
    <text evidence="2">The sequence shown here is derived from an EMBL/GenBank/DDBJ whole genome shotgun (WGS) entry which is preliminary data.</text>
</comment>
<sequence>MSNHIKDAAIAEAKSVRAASEGVLKSGAYLYPFKGIIFFATHKDLWGPFTARAGRTISLGLGVTSFMFFFTYVPQMAIMAFTSGPIAAISAAVLVLSESATLTNIFSRSFLCEDALIDTFDGTLIARQQESLVAQGRQVKPQSAGRDAVARLGKLFSKPFSKFKPQVLLRSLLYLPLNMIPVVGTVLYIAVQGKRVGPGLHARYFQLKGWDSVQRDEWVAKNRGAYTGLGIAAFALEMIPFASIIFSFTNTVGASLWAADLEKALE</sequence>
<evidence type="ECO:0000313" key="2">
    <source>
        <dbReference type="EMBL" id="KAJ5532614.1"/>
    </source>
</evidence>
<organism evidence="2 3">
    <name type="scientific">Penicillium frequentans</name>
    <dbReference type="NCBI Taxonomy" id="3151616"/>
    <lineage>
        <taxon>Eukaryota</taxon>
        <taxon>Fungi</taxon>
        <taxon>Dikarya</taxon>
        <taxon>Ascomycota</taxon>
        <taxon>Pezizomycotina</taxon>
        <taxon>Eurotiomycetes</taxon>
        <taxon>Eurotiomycetidae</taxon>
        <taxon>Eurotiales</taxon>
        <taxon>Aspergillaceae</taxon>
        <taxon>Penicillium</taxon>
    </lineage>
</organism>
<dbReference type="InterPro" id="IPR052786">
    <property type="entry name" value="Spore_wall_assembly"/>
</dbReference>
<feature type="transmembrane region" description="Helical" evidence="1">
    <location>
        <begin position="225"/>
        <end position="248"/>
    </location>
</feature>